<evidence type="ECO:0000256" key="2">
    <source>
        <dbReference type="ARBA" id="ARBA00022801"/>
    </source>
</evidence>
<comment type="catalytic activity">
    <reaction evidence="3">
        <text>an (S)-2-haloacid + H2O = a (2R)-2-hydroxycarboxylate + a halide anion + H(+)</text>
        <dbReference type="Rhea" id="RHEA:11192"/>
        <dbReference type="ChEBI" id="CHEBI:15377"/>
        <dbReference type="ChEBI" id="CHEBI:15378"/>
        <dbReference type="ChEBI" id="CHEBI:16042"/>
        <dbReference type="ChEBI" id="CHEBI:58314"/>
        <dbReference type="ChEBI" id="CHEBI:137405"/>
        <dbReference type="EC" id="3.8.1.2"/>
    </reaction>
</comment>
<proteinExistence type="inferred from homology"/>
<dbReference type="NCBIfam" id="TIGR01428">
    <property type="entry name" value="HAD_type_II"/>
    <property type="match status" value="1"/>
</dbReference>
<evidence type="ECO:0000256" key="3">
    <source>
        <dbReference type="RuleBase" id="RU368077"/>
    </source>
</evidence>
<dbReference type="SFLD" id="SFLDG01135">
    <property type="entry name" value="C1.5.6:_HAD__Beta-PGM__Phospha"/>
    <property type="match status" value="1"/>
</dbReference>
<dbReference type="Proteomes" id="UP001521181">
    <property type="component" value="Unassembled WGS sequence"/>
</dbReference>
<dbReference type="Gene3D" id="3.40.50.1000">
    <property type="entry name" value="HAD superfamily/HAD-like"/>
    <property type="match status" value="1"/>
</dbReference>
<dbReference type="Pfam" id="PF00702">
    <property type="entry name" value="Hydrolase"/>
    <property type="match status" value="1"/>
</dbReference>
<organism evidence="4 5">
    <name type="scientific">Rhodobacter flavimaris</name>
    <dbReference type="NCBI Taxonomy" id="2907145"/>
    <lineage>
        <taxon>Bacteria</taxon>
        <taxon>Pseudomonadati</taxon>
        <taxon>Pseudomonadota</taxon>
        <taxon>Alphaproteobacteria</taxon>
        <taxon>Rhodobacterales</taxon>
        <taxon>Rhodobacter group</taxon>
        <taxon>Rhodobacter</taxon>
    </lineage>
</organism>
<keyword evidence="2 3" id="KW-0378">Hydrolase</keyword>
<sequence>MTIKLAVFDAYGTLFDVDAAARELAMRDPRLTPIWPQLAFDWRRKQLEYSWLREVMGEYVDFWQLTRDGLDWAMAAQSVQDADLAEALMALYRELPAYKEVPAMLAALKARGVGRAILSNGTPAMLDAAVQAAGIEGLIDEVLSVDSIRRFKPAQAVYDLVEEQMGVRPHEVLFVSSNGWDAAGAARAGFRVAWVNRAGFPRERLPWKPADMLKDLSGVPDLISPFS</sequence>
<dbReference type="SFLD" id="SFLDG01129">
    <property type="entry name" value="C1.5:_HAD__Beta-PGM__Phosphata"/>
    <property type="match status" value="1"/>
</dbReference>
<dbReference type="EC" id="3.8.1.2" evidence="3"/>
<dbReference type="CDD" id="cd02588">
    <property type="entry name" value="HAD_L2-DEX"/>
    <property type="match status" value="1"/>
</dbReference>
<dbReference type="InterPro" id="IPR023198">
    <property type="entry name" value="PGP-like_dom2"/>
</dbReference>
<dbReference type="PANTHER" id="PTHR43316">
    <property type="entry name" value="HYDROLASE, HALOACID DELAHOGENASE-RELATED"/>
    <property type="match status" value="1"/>
</dbReference>
<dbReference type="Gene3D" id="1.10.150.240">
    <property type="entry name" value="Putative phosphatase, domain 2"/>
    <property type="match status" value="1"/>
</dbReference>
<comment type="caution">
    <text evidence="4">The sequence shown here is derived from an EMBL/GenBank/DDBJ whole genome shotgun (WGS) entry which is preliminary data.</text>
</comment>
<name>A0ABS8YWU6_9RHOB</name>
<dbReference type="SFLD" id="SFLDF00045">
    <property type="entry name" value="2-haloacid_dehalogenase"/>
    <property type="match status" value="1"/>
</dbReference>
<evidence type="ECO:0000313" key="5">
    <source>
        <dbReference type="Proteomes" id="UP001521181"/>
    </source>
</evidence>
<comment type="function">
    <text evidence="3">Catalyzes the hydrolytic dehalogenation of small (S)-2-haloalkanoic acids to yield the corresponding (R)-2-hydroxyalkanoic acids.</text>
</comment>
<comment type="similarity">
    <text evidence="1 3">Belongs to the HAD-like hydrolase superfamily. S-2-haloalkanoic acid dehalogenase family.</text>
</comment>
<evidence type="ECO:0000313" key="4">
    <source>
        <dbReference type="EMBL" id="MCE5973022.1"/>
    </source>
</evidence>
<evidence type="ECO:0000256" key="1">
    <source>
        <dbReference type="ARBA" id="ARBA00008106"/>
    </source>
</evidence>
<dbReference type="SFLD" id="SFLDS00003">
    <property type="entry name" value="Haloacid_Dehalogenase"/>
    <property type="match status" value="1"/>
</dbReference>
<dbReference type="InterPro" id="IPR006439">
    <property type="entry name" value="HAD-SF_hydro_IA"/>
</dbReference>
<dbReference type="PANTHER" id="PTHR43316:SF3">
    <property type="entry name" value="HALOACID DEHALOGENASE, TYPE II (AFU_ORTHOLOGUE AFUA_2G07750)-RELATED"/>
    <property type="match status" value="1"/>
</dbReference>
<keyword evidence="5" id="KW-1185">Reference proteome</keyword>
<dbReference type="RefSeq" id="WP_233676017.1">
    <property type="nucleotide sequence ID" value="NZ_JAJUOS010000003.1"/>
</dbReference>
<gene>
    <name evidence="4" type="ORF">LZA78_05975</name>
</gene>
<dbReference type="NCBIfam" id="TIGR01493">
    <property type="entry name" value="HAD-SF-IA-v2"/>
    <property type="match status" value="1"/>
</dbReference>
<reference evidence="4 5" key="1">
    <citation type="submission" date="2021-12" db="EMBL/GenBank/DDBJ databases">
        <title>Sinirhodobacter sp. WL0062 is a bacterium isolated from seawater.</title>
        <authorList>
            <person name="Wang L."/>
            <person name="He W."/>
            <person name="Zhang D.-F."/>
        </authorList>
    </citation>
    <scope>NUCLEOTIDE SEQUENCE [LARGE SCALE GENOMIC DNA]</scope>
    <source>
        <strain evidence="4 5">WL0062</strain>
    </source>
</reference>
<dbReference type="SUPFAM" id="SSF56784">
    <property type="entry name" value="HAD-like"/>
    <property type="match status" value="1"/>
</dbReference>
<accession>A0ABS8YWU6</accession>
<dbReference type="PRINTS" id="PR00413">
    <property type="entry name" value="HADHALOGNASE"/>
</dbReference>
<dbReference type="InterPro" id="IPR023214">
    <property type="entry name" value="HAD_sf"/>
</dbReference>
<protein>
    <recommendedName>
        <fullName evidence="3">(S)-2-haloacid dehalogenase</fullName>
        <ecNumber evidence="3">3.8.1.2</ecNumber>
    </recommendedName>
    <alternativeName>
        <fullName evidence="3">2-haloalkanoic acid dehalogenase</fullName>
    </alternativeName>
    <alternativeName>
        <fullName evidence="3">Halocarboxylic acid halidohydrolase</fullName>
    </alternativeName>
    <alternativeName>
        <fullName evidence="3">L-2-haloacid dehalogenase</fullName>
    </alternativeName>
</protein>
<dbReference type="InterPro" id="IPR006328">
    <property type="entry name" value="2-HAD"/>
</dbReference>
<dbReference type="NCBIfam" id="TIGR01509">
    <property type="entry name" value="HAD-SF-IA-v3"/>
    <property type="match status" value="1"/>
</dbReference>
<dbReference type="EMBL" id="JAJUOS010000003">
    <property type="protein sequence ID" value="MCE5973022.1"/>
    <property type="molecule type" value="Genomic_DNA"/>
</dbReference>
<dbReference type="InterPro" id="IPR051540">
    <property type="entry name" value="S-2-haloacid_dehalogenase"/>
</dbReference>
<dbReference type="InterPro" id="IPR036412">
    <property type="entry name" value="HAD-like_sf"/>
</dbReference>